<dbReference type="GO" id="GO:0005829">
    <property type="term" value="C:cytosol"/>
    <property type="evidence" value="ECO:0007669"/>
    <property type="project" value="TreeGrafter"/>
</dbReference>
<dbReference type="Gene3D" id="3.30.2290.10">
    <property type="entry name" value="PmbA/TldD superfamily"/>
    <property type="match status" value="1"/>
</dbReference>
<accession>A0A5J4SZX5</accession>
<dbReference type="InterPro" id="IPR002510">
    <property type="entry name" value="Metalloprtase-TldD/E_N"/>
</dbReference>
<comment type="caution">
    <text evidence="8">The sequence shown here is derived from an EMBL/GenBank/DDBJ whole genome shotgun (WGS) entry which is preliminary data.</text>
</comment>
<dbReference type="EMBL" id="SNRY01000016">
    <property type="protein sequence ID" value="KAA6351262.1"/>
    <property type="molecule type" value="Genomic_DNA"/>
</dbReference>
<dbReference type="Pfam" id="PF19289">
    <property type="entry name" value="PmbA_TldD_3rd"/>
    <property type="match status" value="1"/>
</dbReference>
<evidence type="ECO:0000259" key="6">
    <source>
        <dbReference type="Pfam" id="PF19289"/>
    </source>
</evidence>
<feature type="domain" description="Metalloprotease TldD/E N-terminal" evidence="5">
    <location>
        <begin position="33"/>
        <end position="97"/>
    </location>
</feature>
<dbReference type="InterPro" id="IPR035068">
    <property type="entry name" value="TldD/PmbA_N"/>
</dbReference>
<evidence type="ECO:0000256" key="3">
    <source>
        <dbReference type="ARBA" id="ARBA00022801"/>
    </source>
</evidence>
<evidence type="ECO:0000256" key="4">
    <source>
        <dbReference type="ARBA" id="ARBA00023049"/>
    </source>
</evidence>
<dbReference type="SUPFAM" id="SSF111283">
    <property type="entry name" value="Putative modulator of DNA gyrase, PmbA/TldD"/>
    <property type="match status" value="1"/>
</dbReference>
<comment type="similarity">
    <text evidence="1">Belongs to the peptidase U62 family.</text>
</comment>
<gene>
    <name evidence="8" type="ORF">EZS27_001408</name>
</gene>
<dbReference type="PIRSF" id="PIRSF004919">
    <property type="entry name" value="TldD"/>
    <property type="match status" value="1"/>
</dbReference>
<name>A0A5J4SZX5_9ZZZZ</name>
<dbReference type="GO" id="GO:0008237">
    <property type="term" value="F:metallopeptidase activity"/>
    <property type="evidence" value="ECO:0007669"/>
    <property type="project" value="UniProtKB-KW"/>
</dbReference>
<organism evidence="8">
    <name type="scientific">termite gut metagenome</name>
    <dbReference type="NCBI Taxonomy" id="433724"/>
    <lineage>
        <taxon>unclassified sequences</taxon>
        <taxon>metagenomes</taxon>
        <taxon>organismal metagenomes</taxon>
    </lineage>
</organism>
<dbReference type="GO" id="GO:0006508">
    <property type="term" value="P:proteolysis"/>
    <property type="evidence" value="ECO:0007669"/>
    <property type="project" value="UniProtKB-KW"/>
</dbReference>
<dbReference type="PANTHER" id="PTHR30624:SF4">
    <property type="entry name" value="METALLOPROTEASE TLDD"/>
    <property type="match status" value="1"/>
</dbReference>
<feature type="domain" description="Metalloprotease TldD/E central" evidence="7">
    <location>
        <begin position="123"/>
        <end position="229"/>
    </location>
</feature>
<evidence type="ECO:0000259" key="5">
    <source>
        <dbReference type="Pfam" id="PF01523"/>
    </source>
</evidence>
<evidence type="ECO:0000259" key="7">
    <source>
        <dbReference type="Pfam" id="PF19290"/>
    </source>
</evidence>
<dbReference type="EC" id="3.4.-.-" evidence="8"/>
<dbReference type="InterPro" id="IPR051463">
    <property type="entry name" value="Peptidase_U62_metallo"/>
</dbReference>
<dbReference type="Pfam" id="PF01523">
    <property type="entry name" value="PmbA_TldD_1st"/>
    <property type="match status" value="1"/>
</dbReference>
<protein>
    <submittedName>
        <fullName evidence="8">Metalloprotease TldD</fullName>
        <ecNumber evidence="8">3.4.-.-</ecNumber>
    </submittedName>
</protein>
<keyword evidence="2 8" id="KW-0645">Protease</keyword>
<keyword evidence="4 8" id="KW-0482">Metalloprotease</keyword>
<dbReference type="InterPro" id="IPR045569">
    <property type="entry name" value="Metalloprtase-TldD/E_C"/>
</dbReference>
<proteinExistence type="inferred from homology"/>
<dbReference type="PANTHER" id="PTHR30624">
    <property type="entry name" value="UNCHARACTERIZED PROTEIN TLDD AND PMBA"/>
    <property type="match status" value="1"/>
</dbReference>
<dbReference type="InterPro" id="IPR036059">
    <property type="entry name" value="TldD/PmbA_sf"/>
</dbReference>
<sequence>MATISLVMNHFSVSEEDLRKVLATALEKGGDYADLFFEHTFSNYVGLQDGAVNRSSSNIDFGVGIRVLAGDQSGYAYVENVTLGDMLKAARTAARIASCDKKTNPVNLTEKVFHKDYYSVITPWEDVALKEKMPFLQMLNDKVFALDKRVQKVSASLSDVTSHILFCNSEGVMYYDYRPMASLSAVCIMEENGKIENAHSSRSYRKGFEFLNDDIVNVIAREVVEKTSILFQAVRPKGGEMPVVMGAGSSGILLHEAIGHAFEADFNRINTSIFSDLLNKKICNERINIVDDGTILFNRGSVNVDDEGVEGQKTYIVKDGILTSYLHDRISAVHYGVSSTGNGRRESFRKIPIPRMRSTFMEAGNLKEEDIVSSVKKGIFVDNFTNGQVQIGAGDFTFFVKSGYLIENGKLTRPIKDINIIGNGPKALADIIMVADNNKIDDSTWMCGKDGQDCPVTCGMPSALVGKLTVGGES</sequence>
<dbReference type="Pfam" id="PF19290">
    <property type="entry name" value="PmbA_TldD_2nd"/>
    <property type="match status" value="1"/>
</dbReference>
<keyword evidence="3 8" id="KW-0378">Hydrolase</keyword>
<dbReference type="InterPro" id="IPR045570">
    <property type="entry name" value="Metalloprtase-TldD/E_cen_dom"/>
</dbReference>
<evidence type="ECO:0000256" key="2">
    <source>
        <dbReference type="ARBA" id="ARBA00022670"/>
    </source>
</evidence>
<dbReference type="InterPro" id="IPR025502">
    <property type="entry name" value="TldD"/>
</dbReference>
<reference evidence="8" key="1">
    <citation type="submission" date="2019-03" db="EMBL/GenBank/DDBJ databases">
        <title>Single cell metagenomics reveals metabolic interactions within the superorganism composed of flagellate Streblomastix strix and complex community of Bacteroidetes bacteria on its surface.</title>
        <authorList>
            <person name="Treitli S.C."/>
            <person name="Kolisko M."/>
            <person name="Husnik F."/>
            <person name="Keeling P."/>
            <person name="Hampl V."/>
        </authorList>
    </citation>
    <scope>NUCLEOTIDE SEQUENCE</scope>
    <source>
        <strain evidence="8">STM</strain>
    </source>
</reference>
<evidence type="ECO:0000256" key="1">
    <source>
        <dbReference type="ARBA" id="ARBA00005836"/>
    </source>
</evidence>
<dbReference type="AlphaFoldDB" id="A0A5J4SZX5"/>
<feature type="domain" description="Metalloprotease TldD/E C-terminal" evidence="6">
    <location>
        <begin position="239"/>
        <end position="472"/>
    </location>
</feature>
<evidence type="ECO:0000313" key="8">
    <source>
        <dbReference type="EMBL" id="KAA6351262.1"/>
    </source>
</evidence>